<dbReference type="EMBL" id="JAPDOD010000010">
    <property type="protein sequence ID" value="MDA0161272.1"/>
    <property type="molecule type" value="Genomic_DNA"/>
</dbReference>
<dbReference type="RefSeq" id="WP_270040471.1">
    <property type="nucleotide sequence ID" value="NZ_JAPDOD010000010.1"/>
</dbReference>
<dbReference type="PANTHER" id="PTHR11228:SF7">
    <property type="entry name" value="PQQA PEPTIDE CYCLASE"/>
    <property type="match status" value="1"/>
</dbReference>
<gene>
    <name evidence="6" type="ORF">OM076_13425</name>
</gene>
<evidence type="ECO:0000259" key="5">
    <source>
        <dbReference type="PROSITE" id="PS51918"/>
    </source>
</evidence>
<name>A0A9X3MTK5_9ACTN</name>
<dbReference type="SUPFAM" id="SSF102114">
    <property type="entry name" value="Radical SAM enzymes"/>
    <property type="match status" value="1"/>
</dbReference>
<dbReference type="Proteomes" id="UP001149140">
    <property type="component" value="Unassembled WGS sequence"/>
</dbReference>
<dbReference type="SMART" id="SM00228">
    <property type="entry name" value="PDZ"/>
    <property type="match status" value="1"/>
</dbReference>
<reference evidence="6" key="1">
    <citation type="submission" date="2022-10" db="EMBL/GenBank/DDBJ databases">
        <title>The WGS of Solirubrobacter ginsenosidimutans DSM 21036.</title>
        <authorList>
            <person name="Jiang Z."/>
        </authorList>
    </citation>
    <scope>NUCLEOTIDE SEQUENCE</scope>
    <source>
        <strain evidence="6">DSM 21036</strain>
    </source>
</reference>
<keyword evidence="2" id="KW-0479">Metal-binding</keyword>
<organism evidence="6 7">
    <name type="scientific">Solirubrobacter ginsenosidimutans</name>
    <dbReference type="NCBI Taxonomy" id="490573"/>
    <lineage>
        <taxon>Bacteria</taxon>
        <taxon>Bacillati</taxon>
        <taxon>Actinomycetota</taxon>
        <taxon>Thermoleophilia</taxon>
        <taxon>Solirubrobacterales</taxon>
        <taxon>Solirubrobacteraceae</taxon>
        <taxon>Solirubrobacter</taxon>
    </lineage>
</organism>
<keyword evidence="3" id="KW-0408">Iron</keyword>
<dbReference type="PROSITE" id="PS51918">
    <property type="entry name" value="RADICAL_SAM"/>
    <property type="match status" value="1"/>
</dbReference>
<dbReference type="Pfam" id="PF04055">
    <property type="entry name" value="Radical_SAM"/>
    <property type="match status" value="1"/>
</dbReference>
<dbReference type="InterPro" id="IPR041489">
    <property type="entry name" value="PDZ_6"/>
</dbReference>
<proteinExistence type="predicted"/>
<dbReference type="InterPro" id="IPR058240">
    <property type="entry name" value="rSAM_sf"/>
</dbReference>
<dbReference type="Gene3D" id="2.30.42.10">
    <property type="match status" value="1"/>
</dbReference>
<evidence type="ECO:0000256" key="3">
    <source>
        <dbReference type="ARBA" id="ARBA00023004"/>
    </source>
</evidence>
<dbReference type="Gene3D" id="3.20.20.70">
    <property type="entry name" value="Aldolase class I"/>
    <property type="match status" value="1"/>
</dbReference>
<evidence type="ECO:0000256" key="2">
    <source>
        <dbReference type="ARBA" id="ARBA00022723"/>
    </source>
</evidence>
<dbReference type="AlphaFoldDB" id="A0A9X3MTK5"/>
<dbReference type="InterPro" id="IPR006638">
    <property type="entry name" value="Elp3/MiaA/NifB-like_rSAM"/>
</dbReference>
<dbReference type="InterPro" id="IPR001478">
    <property type="entry name" value="PDZ"/>
</dbReference>
<evidence type="ECO:0000313" key="6">
    <source>
        <dbReference type="EMBL" id="MDA0161272.1"/>
    </source>
</evidence>
<dbReference type="PANTHER" id="PTHR11228">
    <property type="entry name" value="RADICAL SAM DOMAIN PROTEIN"/>
    <property type="match status" value="1"/>
</dbReference>
<dbReference type="InterPro" id="IPR050377">
    <property type="entry name" value="Radical_SAM_PqqE_MftC-like"/>
</dbReference>
<dbReference type="GO" id="GO:0003824">
    <property type="term" value="F:catalytic activity"/>
    <property type="evidence" value="ECO:0007669"/>
    <property type="project" value="InterPro"/>
</dbReference>
<dbReference type="SFLD" id="SFLDS00029">
    <property type="entry name" value="Radical_SAM"/>
    <property type="match status" value="1"/>
</dbReference>
<feature type="domain" description="Radical SAM core" evidence="5">
    <location>
        <begin position="58"/>
        <end position="275"/>
    </location>
</feature>
<keyword evidence="1" id="KW-0949">S-adenosyl-L-methionine</keyword>
<evidence type="ECO:0000256" key="1">
    <source>
        <dbReference type="ARBA" id="ARBA00022691"/>
    </source>
</evidence>
<dbReference type="InterPro" id="IPR013785">
    <property type="entry name" value="Aldolase_TIM"/>
</dbReference>
<keyword evidence="7" id="KW-1185">Reference proteome</keyword>
<protein>
    <submittedName>
        <fullName evidence="6">Radical SAM protein</fullName>
    </submittedName>
</protein>
<sequence>MRRQKNPESFAIPEPRIRLIAHDLQRMLTMVELEKDGQVVDIDGFRLRDLSKWVTHETNTAMNALTPISSVCNSRCHFCFEENAPYPRERSLMPLEEAKTRLRYYSPESGASLFPSDRNHMETFIHPQAVEIIELARERQPGKLFWITTNGSHFTEDKVARLAALKPIIFKLSLNVSDPELNRELMGTGKRTETAIEAPRLLQKYGIPFMGSTVAWPTLPLDAIEETVRYLEACEAYAVRIRLPLSHRWLKHQLDVDFDSHWETVAAFAQGLRTELEVPLFVEPPIYWVNPIVPEVDGVVKNSPAYRAGVRPCDVVRAINGEAIRTRIHSEAVLDRLHMAGEETVELQVERGQELLSLRLEDAGTDSGTYPYNPDYFYRGENYGIFHVEDFRLHHIQKLLDVIERYQAHDVLLFSSRVVMPVFEALATGIPEFAAQLEDVTLHVETVDENSFGGNYGVMDSRVVEDYARVVRRVLARGTKLDLILIPDAFGSPWGTDVFGHSYADLAMDVGVPVERIDWLMVYGREV</sequence>
<dbReference type="GO" id="GO:0046872">
    <property type="term" value="F:metal ion binding"/>
    <property type="evidence" value="ECO:0007669"/>
    <property type="project" value="UniProtKB-KW"/>
</dbReference>
<accession>A0A9X3MTK5</accession>
<dbReference type="SMART" id="SM00729">
    <property type="entry name" value="Elp3"/>
    <property type="match status" value="1"/>
</dbReference>
<dbReference type="InterPro" id="IPR007197">
    <property type="entry name" value="rSAM"/>
</dbReference>
<dbReference type="Pfam" id="PF17820">
    <property type="entry name" value="PDZ_6"/>
    <property type="match status" value="1"/>
</dbReference>
<evidence type="ECO:0000256" key="4">
    <source>
        <dbReference type="ARBA" id="ARBA00023014"/>
    </source>
</evidence>
<dbReference type="InterPro" id="IPR036034">
    <property type="entry name" value="PDZ_sf"/>
</dbReference>
<evidence type="ECO:0000313" key="7">
    <source>
        <dbReference type="Proteomes" id="UP001149140"/>
    </source>
</evidence>
<dbReference type="CDD" id="cd01335">
    <property type="entry name" value="Radical_SAM"/>
    <property type="match status" value="1"/>
</dbReference>
<comment type="caution">
    <text evidence="6">The sequence shown here is derived from an EMBL/GenBank/DDBJ whole genome shotgun (WGS) entry which is preliminary data.</text>
</comment>
<dbReference type="GO" id="GO:0051536">
    <property type="term" value="F:iron-sulfur cluster binding"/>
    <property type="evidence" value="ECO:0007669"/>
    <property type="project" value="UniProtKB-KW"/>
</dbReference>
<dbReference type="SUPFAM" id="SSF50156">
    <property type="entry name" value="PDZ domain-like"/>
    <property type="match status" value="1"/>
</dbReference>
<keyword evidence="4" id="KW-0411">Iron-sulfur</keyword>